<proteinExistence type="predicted"/>
<name>A0A2W6A3I8_9BACT</name>
<comment type="caution">
    <text evidence="4">The sequence shown here is derived from an EMBL/GenBank/DDBJ whole genome shotgun (WGS) entry which is preliminary data.</text>
</comment>
<organism evidence="4 5">
    <name type="scientific">Candidatus Aeolococcus gillhamiae</name>
    <dbReference type="NCBI Taxonomy" id="3127015"/>
    <lineage>
        <taxon>Bacteria</taxon>
        <taxon>Bacillati</taxon>
        <taxon>Candidatus Dormiibacterota</taxon>
        <taxon>Candidatus Dormibacteria</taxon>
        <taxon>Candidatus Aeolococcales</taxon>
        <taxon>Candidatus Aeolococcaceae</taxon>
        <taxon>Candidatus Aeolococcus</taxon>
    </lineage>
</organism>
<evidence type="ECO:0000256" key="2">
    <source>
        <dbReference type="ARBA" id="ARBA00022840"/>
    </source>
</evidence>
<dbReference type="GO" id="GO:0016887">
    <property type="term" value="F:ATP hydrolysis activity"/>
    <property type="evidence" value="ECO:0007669"/>
    <property type="project" value="TreeGrafter"/>
</dbReference>
<gene>
    <name evidence="4" type="ORF">DLM65_09435</name>
    <name evidence="3" type="ORF">JF886_05280</name>
</gene>
<keyword evidence="2" id="KW-0067">ATP-binding</keyword>
<dbReference type="PANTHER" id="PTHR43384:SF6">
    <property type="entry name" value="SEPTUM SITE-DETERMINING PROTEIN MIND HOMOLOG, CHLOROPLASTIC"/>
    <property type="match status" value="1"/>
</dbReference>
<evidence type="ECO:0000313" key="3">
    <source>
        <dbReference type="EMBL" id="MBJ7594268.1"/>
    </source>
</evidence>
<dbReference type="GO" id="GO:0051782">
    <property type="term" value="P:negative regulation of cell division"/>
    <property type="evidence" value="ECO:0007669"/>
    <property type="project" value="TreeGrafter"/>
</dbReference>
<dbReference type="GO" id="GO:0005829">
    <property type="term" value="C:cytosol"/>
    <property type="evidence" value="ECO:0007669"/>
    <property type="project" value="TreeGrafter"/>
</dbReference>
<evidence type="ECO:0000313" key="5">
    <source>
        <dbReference type="Proteomes" id="UP000248724"/>
    </source>
</evidence>
<dbReference type="RefSeq" id="WP_337310310.1">
    <property type="nucleotide sequence ID" value="NZ_JAEKNS010000059.1"/>
</dbReference>
<dbReference type="AlphaFoldDB" id="A0A2W6A3I8"/>
<accession>A0A2W6A3I8</accession>
<evidence type="ECO:0000313" key="4">
    <source>
        <dbReference type="EMBL" id="PZR79938.1"/>
    </source>
</evidence>
<protein>
    <submittedName>
        <fullName evidence="4">Uncharacterized protein</fullName>
    </submittedName>
</protein>
<sequence>MSTDPRGFAFISLLRDELEARGLAGLLDSVARSTAEVRSVFLVPPVRGLDFFAAPRHQAEVDRWWGDNVPESSVPVYLLCHEEGLTGWLRGLDGVSMVAAKRHQATLYADWIVVDADPAAAPLALAEAAIIRFGVPAEPEQPSLADIFNRRDARMVANLRLDTSLAQGPRPKFPPLLHVDGIRAPTVGSRPAHSDPMELLIAESARATQPSPSWDELRRPVRPAITATSRLRSRLPAWRRRSAASTASDAEIGVLLVARAPTIVVIGSRKGGVGKTSHAAGMAIVAGSVLDAVGHSAAIVDANVANPDAWGQLSLPEHAACVRDVTSALIRGEEPPPPIHAVTPALACFPERRDGVEYSRTEIGRLAEYLRSRYTFVVVDMSNRLPDPTGGPEAAVAAYWLEEADALVLPTGSSRQDFNGVLDYLEVPKLPPTVVPYIVSSARRNRRHPVTRQYLDEIGPRVQQLVEIPDEADSVRFAGMEGAPVQEVSPRMRSAYRELTAAVARLPKPVRR</sequence>
<evidence type="ECO:0000256" key="1">
    <source>
        <dbReference type="ARBA" id="ARBA00022741"/>
    </source>
</evidence>
<dbReference type="Proteomes" id="UP000606991">
    <property type="component" value="Unassembled WGS sequence"/>
</dbReference>
<accession>A0A934JZT6</accession>
<dbReference type="SUPFAM" id="SSF52540">
    <property type="entry name" value="P-loop containing nucleoside triphosphate hydrolases"/>
    <property type="match status" value="1"/>
</dbReference>
<dbReference type="GO" id="GO:0009898">
    <property type="term" value="C:cytoplasmic side of plasma membrane"/>
    <property type="evidence" value="ECO:0007669"/>
    <property type="project" value="TreeGrafter"/>
</dbReference>
<evidence type="ECO:0000313" key="6">
    <source>
        <dbReference type="Proteomes" id="UP000606991"/>
    </source>
</evidence>
<dbReference type="PANTHER" id="PTHR43384">
    <property type="entry name" value="SEPTUM SITE-DETERMINING PROTEIN MIND HOMOLOG, CHLOROPLASTIC-RELATED"/>
    <property type="match status" value="1"/>
</dbReference>
<reference evidence="4" key="2">
    <citation type="submission" date="2018-05" db="EMBL/GenBank/DDBJ databases">
        <authorList>
            <person name="Ferrari B."/>
        </authorList>
    </citation>
    <scope>NUCLEOTIDE SEQUENCE</scope>
    <source>
        <strain evidence="4">RRmetagenome_bin12</strain>
    </source>
</reference>
<reference evidence="4 5" key="1">
    <citation type="journal article" date="2017" name="Nature">
        <title>Atmospheric trace gases support primary production in Antarctic desert surface soil.</title>
        <authorList>
            <person name="Ji M."/>
            <person name="Greening C."/>
            <person name="Vanwonterghem I."/>
            <person name="Carere C.R."/>
            <person name="Bay S.K."/>
            <person name="Steen J.A."/>
            <person name="Montgomery K."/>
            <person name="Lines T."/>
            <person name="Beardall J."/>
            <person name="van Dorst J."/>
            <person name="Snape I."/>
            <person name="Stott M.B."/>
            <person name="Hugenholtz P."/>
            <person name="Ferrari B.C."/>
        </authorList>
    </citation>
    <scope>NUCLEOTIDE SEQUENCE [LARGE SCALE GENOMIC DNA]</scope>
    <source>
        <strain evidence="4">RRmetagenome_bin12</strain>
    </source>
</reference>
<keyword evidence="1" id="KW-0547">Nucleotide-binding</keyword>
<dbReference type="GO" id="GO:0005524">
    <property type="term" value="F:ATP binding"/>
    <property type="evidence" value="ECO:0007669"/>
    <property type="project" value="UniProtKB-KW"/>
</dbReference>
<dbReference type="Gene3D" id="3.40.50.300">
    <property type="entry name" value="P-loop containing nucleotide triphosphate hydrolases"/>
    <property type="match status" value="1"/>
</dbReference>
<dbReference type="InterPro" id="IPR027417">
    <property type="entry name" value="P-loop_NTPase"/>
</dbReference>
<dbReference type="EMBL" id="QHBU01000181">
    <property type="protein sequence ID" value="PZR79938.1"/>
    <property type="molecule type" value="Genomic_DNA"/>
</dbReference>
<dbReference type="InterPro" id="IPR050625">
    <property type="entry name" value="ParA/MinD_ATPase"/>
</dbReference>
<dbReference type="Proteomes" id="UP000248724">
    <property type="component" value="Unassembled WGS sequence"/>
</dbReference>
<reference evidence="3 6" key="3">
    <citation type="submission" date="2020-10" db="EMBL/GenBank/DDBJ databases">
        <title>Ca. Dormibacterota MAGs.</title>
        <authorList>
            <person name="Montgomery K."/>
        </authorList>
    </citation>
    <scope>NUCLEOTIDE SEQUENCE [LARGE SCALE GENOMIC DNA]</scope>
    <source>
        <strain evidence="3">SC8812_S17_18</strain>
    </source>
</reference>
<dbReference type="EMBL" id="JAEKNS010000059">
    <property type="protein sequence ID" value="MBJ7594268.1"/>
    <property type="molecule type" value="Genomic_DNA"/>
</dbReference>